<dbReference type="PANTHER" id="PTHR43649:SF34">
    <property type="entry name" value="ABC TRANSPORTER PERIPLASMIC-BINDING PROTEIN YCJN-RELATED"/>
    <property type="match status" value="1"/>
</dbReference>
<evidence type="ECO:0000256" key="1">
    <source>
        <dbReference type="ARBA" id="ARBA00004418"/>
    </source>
</evidence>
<evidence type="ECO:0000256" key="6">
    <source>
        <dbReference type="SAM" id="SignalP"/>
    </source>
</evidence>
<evidence type="ECO:0000256" key="3">
    <source>
        <dbReference type="ARBA" id="ARBA00022448"/>
    </source>
</evidence>
<keyword evidence="5" id="KW-0574">Periplasm</keyword>
<proteinExistence type="inferred from homology"/>
<evidence type="ECO:0000313" key="8">
    <source>
        <dbReference type="Proteomes" id="UP000320314"/>
    </source>
</evidence>
<feature type="signal peptide" evidence="6">
    <location>
        <begin position="1"/>
        <end position="20"/>
    </location>
</feature>
<comment type="similarity">
    <text evidence="2">Belongs to the bacterial solute-binding protein 1 family.</text>
</comment>
<evidence type="ECO:0000313" key="7">
    <source>
        <dbReference type="EMBL" id="TPW29043.1"/>
    </source>
</evidence>
<dbReference type="SUPFAM" id="SSF53850">
    <property type="entry name" value="Periplasmic binding protein-like II"/>
    <property type="match status" value="1"/>
</dbReference>
<evidence type="ECO:0000256" key="5">
    <source>
        <dbReference type="ARBA" id="ARBA00022764"/>
    </source>
</evidence>
<dbReference type="EMBL" id="VHLH01000013">
    <property type="protein sequence ID" value="TPW29043.1"/>
    <property type="molecule type" value="Genomic_DNA"/>
</dbReference>
<dbReference type="OrthoDB" id="9808332at2"/>
<dbReference type="Proteomes" id="UP000320314">
    <property type="component" value="Unassembled WGS sequence"/>
</dbReference>
<evidence type="ECO:0000256" key="4">
    <source>
        <dbReference type="ARBA" id="ARBA00022729"/>
    </source>
</evidence>
<feature type="chain" id="PRO_5021223761" evidence="6">
    <location>
        <begin position="21"/>
        <end position="410"/>
    </location>
</feature>
<gene>
    <name evidence="7" type="ORF">FJU11_08355</name>
</gene>
<dbReference type="Pfam" id="PF13416">
    <property type="entry name" value="SBP_bac_8"/>
    <property type="match status" value="1"/>
</dbReference>
<comment type="subcellular location">
    <subcellularLocation>
        <location evidence="1">Periplasm</location>
    </subcellularLocation>
</comment>
<protein>
    <submittedName>
        <fullName evidence="7">Extracellular solute-binding protein</fullName>
    </submittedName>
</protein>
<dbReference type="Gene3D" id="3.40.190.10">
    <property type="entry name" value="Periplasmic binding protein-like II"/>
    <property type="match status" value="2"/>
</dbReference>
<dbReference type="PANTHER" id="PTHR43649">
    <property type="entry name" value="ARABINOSE-BINDING PROTEIN-RELATED"/>
    <property type="match status" value="1"/>
</dbReference>
<reference evidence="7 8" key="1">
    <citation type="submission" date="2019-06" db="EMBL/GenBank/DDBJ databases">
        <authorList>
            <person name="Li M."/>
        </authorList>
    </citation>
    <scope>NUCLEOTIDE SEQUENCE [LARGE SCALE GENOMIC DNA]</scope>
    <source>
        <strain evidence="7 8">BGMRC6574</strain>
    </source>
</reference>
<dbReference type="InterPro" id="IPR006059">
    <property type="entry name" value="SBP"/>
</dbReference>
<comment type="caution">
    <text evidence="7">The sequence shown here is derived from an EMBL/GenBank/DDBJ whole genome shotgun (WGS) entry which is preliminary data.</text>
</comment>
<dbReference type="InterPro" id="IPR050490">
    <property type="entry name" value="Bact_solute-bd_prot1"/>
</dbReference>
<keyword evidence="8" id="KW-1185">Reference proteome</keyword>
<sequence>MRAAALAAFGFIATAGTAYAGCGIDQGSVRILSNDFDALGIIIDAAKECAGDGVTVSANMTTEHKSLQVPALSVNPARYTVATIANNSIAPLLTKDLIRPLDEYVKKWGGELDDRQLIRVDGKVVAIAFMINSQHLFMRKDVLEEASIKEPPKTYAEILAAAKKIRDKGIMKYPLAATDQAGWYLATEFVNIYLATGGDFFKPGSAEPAIDNKDGLETLKTMKALTQYMAPNYMSVSADEMKNMYLSGNVAIMNQWGSMVEAHTDPKGPAPKIAANTILDPAPTLKGHDIPASALWWDGFAIAKNISDKDAEASFQAMMHALRPQVAEDHPKASVWLAKGFNAPKSAQGILKTASGGARPYPMSPYMGLMHTALGNELSDFMQGNESAEKALKDVSAAYRTAARETGFLQ</sequence>
<evidence type="ECO:0000256" key="2">
    <source>
        <dbReference type="ARBA" id="ARBA00008520"/>
    </source>
</evidence>
<organism evidence="7 8">
    <name type="scientific">Pararhizobium mangrovi</name>
    <dbReference type="NCBI Taxonomy" id="2590452"/>
    <lineage>
        <taxon>Bacteria</taxon>
        <taxon>Pseudomonadati</taxon>
        <taxon>Pseudomonadota</taxon>
        <taxon>Alphaproteobacteria</taxon>
        <taxon>Hyphomicrobiales</taxon>
        <taxon>Rhizobiaceae</taxon>
        <taxon>Rhizobium/Agrobacterium group</taxon>
        <taxon>Pararhizobium</taxon>
    </lineage>
</organism>
<name>A0A506U3S5_9HYPH</name>
<dbReference type="GO" id="GO:0042597">
    <property type="term" value="C:periplasmic space"/>
    <property type="evidence" value="ECO:0007669"/>
    <property type="project" value="UniProtKB-SubCell"/>
</dbReference>
<keyword evidence="3" id="KW-0813">Transport</keyword>
<accession>A0A506U3S5</accession>
<dbReference type="AlphaFoldDB" id="A0A506U3S5"/>
<keyword evidence="4 6" id="KW-0732">Signal</keyword>